<evidence type="ECO:0000313" key="2">
    <source>
        <dbReference type="EMBL" id="CDW71124.1"/>
    </source>
</evidence>
<keyword evidence="1" id="KW-0472">Membrane</keyword>
<name>A0A077ZNS6_STYLE</name>
<dbReference type="AlphaFoldDB" id="A0A077ZNS6"/>
<evidence type="ECO:0000313" key="3">
    <source>
        <dbReference type="Proteomes" id="UP000039865"/>
    </source>
</evidence>
<keyword evidence="3" id="KW-1185">Reference proteome</keyword>
<evidence type="ECO:0000256" key="1">
    <source>
        <dbReference type="SAM" id="Phobius"/>
    </source>
</evidence>
<dbReference type="InParanoid" id="A0A077ZNS6"/>
<feature type="transmembrane region" description="Helical" evidence="1">
    <location>
        <begin position="76"/>
        <end position="98"/>
    </location>
</feature>
<accession>A0A077ZNS6</accession>
<dbReference type="Proteomes" id="UP000039865">
    <property type="component" value="Unassembled WGS sequence"/>
</dbReference>
<proteinExistence type="predicted"/>
<dbReference type="EMBL" id="CCKQ01000061">
    <property type="protein sequence ID" value="CDW71124.1"/>
    <property type="molecule type" value="Genomic_DNA"/>
</dbReference>
<protein>
    <submittedName>
        <fullName evidence="2">Uncharacterized protein</fullName>
    </submittedName>
</protein>
<reference evidence="2 3" key="1">
    <citation type="submission" date="2014-06" db="EMBL/GenBank/DDBJ databases">
        <authorList>
            <person name="Swart Estienne"/>
        </authorList>
    </citation>
    <scope>NUCLEOTIDE SEQUENCE [LARGE SCALE GENOMIC DNA]</scope>
    <source>
        <strain evidence="2 3">130c</strain>
    </source>
</reference>
<gene>
    <name evidence="2" type="primary">Contig14792.g15758</name>
    <name evidence="2" type="ORF">STYLEM_63</name>
</gene>
<sequence>MCCSEHNDLSLVNLKDITTQQPLFLNFYGCYCFETQWFGYILVWANNFSQSFYNIYMNKAKRQYNLTPLGKFFFQILPELNLFFSIVSIPILGGLAMYRDEIKLITIPLATFDSERIIGFYVYISLSGLLGICLTLFVTLAYQVCDPMTVNVVGVFKDVLLSQPKTKTI</sequence>
<keyword evidence="1" id="KW-1133">Transmembrane helix</keyword>
<feature type="transmembrane region" description="Helical" evidence="1">
    <location>
        <begin position="118"/>
        <end position="142"/>
    </location>
</feature>
<organism evidence="2 3">
    <name type="scientific">Stylonychia lemnae</name>
    <name type="common">Ciliate</name>
    <dbReference type="NCBI Taxonomy" id="5949"/>
    <lineage>
        <taxon>Eukaryota</taxon>
        <taxon>Sar</taxon>
        <taxon>Alveolata</taxon>
        <taxon>Ciliophora</taxon>
        <taxon>Intramacronucleata</taxon>
        <taxon>Spirotrichea</taxon>
        <taxon>Stichotrichia</taxon>
        <taxon>Sporadotrichida</taxon>
        <taxon>Oxytrichidae</taxon>
        <taxon>Stylonychinae</taxon>
        <taxon>Stylonychia</taxon>
    </lineage>
</organism>
<keyword evidence="1" id="KW-0812">Transmembrane</keyword>